<name>A0A1H9UIJ0_9FIRM</name>
<dbReference type="Proteomes" id="UP000182471">
    <property type="component" value="Unassembled WGS sequence"/>
</dbReference>
<gene>
    <name evidence="1" type="ORF">SAMN02910429_02118</name>
</gene>
<dbReference type="EMBL" id="FOGW01000030">
    <property type="protein sequence ID" value="SES09159.1"/>
    <property type="molecule type" value="Genomic_DNA"/>
</dbReference>
<evidence type="ECO:0000313" key="1">
    <source>
        <dbReference type="EMBL" id="SES09159.1"/>
    </source>
</evidence>
<keyword evidence="2" id="KW-1185">Reference proteome</keyword>
<proteinExistence type="predicted"/>
<reference evidence="2" key="1">
    <citation type="submission" date="2016-10" db="EMBL/GenBank/DDBJ databases">
        <authorList>
            <person name="Varghese N."/>
            <person name="Submissions S."/>
        </authorList>
    </citation>
    <scope>NUCLEOTIDE SEQUENCE [LARGE SCALE GENOMIC DNA]</scope>
    <source>
        <strain evidence="2">S1b</strain>
    </source>
</reference>
<dbReference type="AlphaFoldDB" id="A0A1H9UIJ0"/>
<protein>
    <submittedName>
        <fullName evidence="1">ATP-binding cassette, subfamily B</fullName>
    </submittedName>
</protein>
<evidence type="ECO:0000313" key="2">
    <source>
        <dbReference type="Proteomes" id="UP000182471"/>
    </source>
</evidence>
<dbReference type="RefSeq" id="WP_074730922.1">
    <property type="nucleotide sequence ID" value="NZ_FOGW01000030.1"/>
</dbReference>
<keyword evidence="1" id="KW-0547">Nucleotide-binding</keyword>
<organism evidence="1 2">
    <name type="scientific">Lachnobacterium bovis</name>
    <dbReference type="NCBI Taxonomy" id="140626"/>
    <lineage>
        <taxon>Bacteria</taxon>
        <taxon>Bacillati</taxon>
        <taxon>Bacillota</taxon>
        <taxon>Clostridia</taxon>
        <taxon>Lachnospirales</taxon>
        <taxon>Lachnospiraceae</taxon>
        <taxon>Lachnobacterium</taxon>
    </lineage>
</organism>
<accession>A0A1H9UIJ0</accession>
<sequence>MRKANKNEVPNGSSVEVEDVKYQYAEVWPVCIAIVIVFTSKKVQKYFVKKYVDAKVDLSEAIQEFIEALRDLKSNNAEKIT</sequence>
<keyword evidence="1" id="KW-0067">ATP-binding</keyword>
<dbReference type="GO" id="GO:0005524">
    <property type="term" value="F:ATP binding"/>
    <property type="evidence" value="ECO:0007669"/>
    <property type="project" value="UniProtKB-KW"/>
</dbReference>